<keyword evidence="7 12" id="KW-0378">Hydrolase</keyword>
<dbReference type="InterPro" id="IPR001969">
    <property type="entry name" value="Aspartic_peptidase_AS"/>
</dbReference>
<dbReference type="GO" id="GO:0004190">
    <property type="term" value="F:aspartic-type endopeptidase activity"/>
    <property type="evidence" value="ECO:0007669"/>
    <property type="project" value="UniProtKB-KW"/>
</dbReference>
<keyword evidence="8" id="KW-0865">Zymogen</keyword>
<evidence type="ECO:0000256" key="12">
    <source>
        <dbReference type="RuleBase" id="RU000454"/>
    </source>
</evidence>
<comment type="similarity">
    <text evidence="2 12">Belongs to the peptidase A1 family.</text>
</comment>
<evidence type="ECO:0000256" key="6">
    <source>
        <dbReference type="ARBA" id="ARBA00022750"/>
    </source>
</evidence>
<evidence type="ECO:0000256" key="4">
    <source>
        <dbReference type="ARBA" id="ARBA00022670"/>
    </source>
</evidence>
<feature type="active site" evidence="10">
    <location>
        <position position="107"/>
    </location>
</feature>
<dbReference type="OrthoDB" id="2747330at2759"/>
<dbReference type="PROSITE" id="PS51767">
    <property type="entry name" value="PEPTIDASE_A1"/>
    <property type="match status" value="1"/>
</dbReference>
<evidence type="ECO:0000256" key="2">
    <source>
        <dbReference type="ARBA" id="ARBA00007447"/>
    </source>
</evidence>
<dbReference type="EC" id="3.4.23.21" evidence="3"/>
<evidence type="ECO:0000256" key="1">
    <source>
        <dbReference type="ARBA" id="ARBA00001130"/>
    </source>
</evidence>
<dbReference type="SUPFAM" id="SSF50630">
    <property type="entry name" value="Acid proteases"/>
    <property type="match status" value="1"/>
</dbReference>
<evidence type="ECO:0000256" key="3">
    <source>
        <dbReference type="ARBA" id="ARBA00013205"/>
    </source>
</evidence>
<organism evidence="15 16">
    <name type="scientific">Mucor saturninus</name>
    <dbReference type="NCBI Taxonomy" id="64648"/>
    <lineage>
        <taxon>Eukaryota</taxon>
        <taxon>Fungi</taxon>
        <taxon>Fungi incertae sedis</taxon>
        <taxon>Mucoromycota</taxon>
        <taxon>Mucoromycotina</taxon>
        <taxon>Mucoromycetes</taxon>
        <taxon>Mucorales</taxon>
        <taxon>Mucorineae</taxon>
        <taxon>Mucoraceae</taxon>
        <taxon>Mucor</taxon>
    </lineage>
</organism>
<evidence type="ECO:0000256" key="8">
    <source>
        <dbReference type="ARBA" id="ARBA00023145"/>
    </source>
</evidence>
<dbReference type="PRINTS" id="PR00792">
    <property type="entry name" value="PEPSIN"/>
</dbReference>
<feature type="domain" description="Peptidase A1" evidence="14">
    <location>
        <begin position="89"/>
        <end position="393"/>
    </location>
</feature>
<comment type="catalytic activity">
    <reaction evidence="1">
        <text>Hydrolysis of proteins with broad specificity similar to that of pepsin A, preferring hydrophobic residues at P1 and P1'. Clots milk and activates trypsinogen. Does not cleave 4-Gln-|-His-5, but does cleave 10-His-|-Leu-11 and 12-Val-|-Glu-13 in B chain of insulin.</text>
        <dbReference type="EC" id="3.4.23.21"/>
    </reaction>
</comment>
<reference evidence="15" key="1">
    <citation type="submission" date="2020-12" db="EMBL/GenBank/DDBJ databases">
        <title>Metabolic potential, ecology and presence of endohyphal bacteria is reflected in genomic diversity of Mucoromycotina.</title>
        <authorList>
            <person name="Muszewska A."/>
            <person name="Okrasinska A."/>
            <person name="Steczkiewicz K."/>
            <person name="Drgas O."/>
            <person name="Orlowska M."/>
            <person name="Perlinska-Lenart U."/>
            <person name="Aleksandrzak-Piekarczyk T."/>
            <person name="Szatraj K."/>
            <person name="Zielenkiewicz U."/>
            <person name="Pilsyk S."/>
            <person name="Malc E."/>
            <person name="Mieczkowski P."/>
            <person name="Kruszewska J.S."/>
            <person name="Biernat P."/>
            <person name="Pawlowska J."/>
        </authorList>
    </citation>
    <scope>NUCLEOTIDE SEQUENCE</scope>
    <source>
        <strain evidence="15">WA0000017839</strain>
    </source>
</reference>
<proteinExistence type="inferred from homology"/>
<protein>
    <recommendedName>
        <fullName evidence="3">rhizopuspepsin</fullName>
        <ecNumber evidence="3">3.4.23.21</ecNumber>
    </recommendedName>
</protein>
<dbReference type="Pfam" id="PF00026">
    <property type="entry name" value="Asp"/>
    <property type="match status" value="1"/>
</dbReference>
<keyword evidence="4 12" id="KW-0645">Protease</keyword>
<dbReference type="FunFam" id="2.40.70.10:FF:000115">
    <property type="entry name" value="Lysosomal aspartic protease"/>
    <property type="match status" value="1"/>
</dbReference>
<feature type="signal peptide" evidence="13">
    <location>
        <begin position="1"/>
        <end position="21"/>
    </location>
</feature>
<evidence type="ECO:0000256" key="11">
    <source>
        <dbReference type="PIRSR" id="PIRSR601461-2"/>
    </source>
</evidence>
<feature type="disulfide bond" evidence="11">
    <location>
        <begin position="323"/>
        <end position="356"/>
    </location>
</feature>
<evidence type="ECO:0000256" key="9">
    <source>
        <dbReference type="ARBA" id="ARBA00023157"/>
    </source>
</evidence>
<feature type="chain" id="PRO_5034380626" description="rhizopuspepsin" evidence="13">
    <location>
        <begin position="22"/>
        <end position="398"/>
    </location>
</feature>
<keyword evidence="6 12" id="KW-0064">Aspartyl protease</keyword>
<dbReference type="InterPro" id="IPR021109">
    <property type="entry name" value="Peptidase_aspartic_dom_sf"/>
</dbReference>
<keyword evidence="9 11" id="KW-1015">Disulfide bond</keyword>
<dbReference type="GO" id="GO:0006508">
    <property type="term" value="P:proteolysis"/>
    <property type="evidence" value="ECO:0007669"/>
    <property type="project" value="UniProtKB-KW"/>
</dbReference>
<dbReference type="PANTHER" id="PTHR47966:SF1">
    <property type="entry name" value="ASPARTYL PROTEINASE"/>
    <property type="match status" value="1"/>
</dbReference>
<evidence type="ECO:0000256" key="13">
    <source>
        <dbReference type="SAM" id="SignalP"/>
    </source>
</evidence>
<comment type="caution">
    <text evidence="15">The sequence shown here is derived from an EMBL/GenBank/DDBJ whole genome shotgun (WGS) entry which is preliminary data.</text>
</comment>
<gene>
    <name evidence="15" type="ORF">INT47_006986</name>
</gene>
<keyword evidence="5 13" id="KW-0732">Signal</keyword>
<dbReference type="InterPro" id="IPR033121">
    <property type="entry name" value="PEPTIDASE_A1"/>
</dbReference>
<dbReference type="EMBL" id="JAEPRD010000179">
    <property type="protein sequence ID" value="KAG2195122.1"/>
    <property type="molecule type" value="Genomic_DNA"/>
</dbReference>
<dbReference type="PROSITE" id="PS00141">
    <property type="entry name" value="ASP_PROTEASE"/>
    <property type="match status" value="2"/>
</dbReference>
<name>A0A8H7QLZ2_9FUNG</name>
<evidence type="ECO:0000313" key="15">
    <source>
        <dbReference type="EMBL" id="KAG2195122.1"/>
    </source>
</evidence>
<dbReference type="InterPro" id="IPR001461">
    <property type="entry name" value="Aspartic_peptidase_A1"/>
</dbReference>
<accession>A0A8H7QLZ2</accession>
<sequence>MKFTLVSSCVALVVMALSVEAAPGGKKLSIPLSKNADYKPNAKSALAKATAKFTKNKINPLKDTPGGLASTDSNSGSVPVIDYQGDTEYYGTVSIGTPAQNFKIDFDTGSSDLWIASTLCSSCTSHTRYNPNKSSTYAKDGRSWTISYGDGSTASGILGKDTVTLGGLKIKGQTIELASRESSSFSSDVIDGLLGLGFNTITTVSGIKTPVDNLISQGLISSPVFGVYLGKASKNGGGEYLFGGYDSSKFTGSLKTVPVDSSEGYWGVDIDGVKIGGSTVGGSFSGILDTGTTLLILSERIAGKIADTYGASDNGDGTYTIDCDTSNFEPLQFTLNGNAFYVPADSLVFEQDGDSCIASFSYSSGLDLAILGDVFLKNNYVVFNHDEPSVQIAPSIDQ</sequence>
<evidence type="ECO:0000256" key="5">
    <source>
        <dbReference type="ARBA" id="ARBA00022729"/>
    </source>
</evidence>
<evidence type="ECO:0000256" key="10">
    <source>
        <dbReference type="PIRSR" id="PIRSR601461-1"/>
    </source>
</evidence>
<dbReference type="Proteomes" id="UP000603453">
    <property type="component" value="Unassembled WGS sequence"/>
</dbReference>
<evidence type="ECO:0000313" key="16">
    <source>
        <dbReference type="Proteomes" id="UP000603453"/>
    </source>
</evidence>
<dbReference type="Gene3D" id="2.40.70.10">
    <property type="entry name" value="Acid Proteases"/>
    <property type="match status" value="2"/>
</dbReference>
<feature type="active site" evidence="10">
    <location>
        <position position="289"/>
    </location>
</feature>
<keyword evidence="16" id="KW-1185">Reference proteome</keyword>
<evidence type="ECO:0000259" key="14">
    <source>
        <dbReference type="PROSITE" id="PS51767"/>
    </source>
</evidence>
<evidence type="ECO:0000256" key="7">
    <source>
        <dbReference type="ARBA" id="ARBA00022801"/>
    </source>
</evidence>
<dbReference type="PANTHER" id="PTHR47966">
    <property type="entry name" value="BETA-SITE APP-CLEAVING ENZYME, ISOFORM A-RELATED"/>
    <property type="match status" value="1"/>
</dbReference>
<dbReference type="AlphaFoldDB" id="A0A8H7QLZ2"/>